<protein>
    <submittedName>
        <fullName evidence="1">Uncharacterized protein</fullName>
    </submittedName>
</protein>
<dbReference type="Proteomes" id="UP000238479">
    <property type="component" value="Chromosome 3"/>
</dbReference>
<accession>A0A2P6RG28</accession>
<evidence type="ECO:0000313" key="1">
    <source>
        <dbReference type="EMBL" id="PRQ45382.1"/>
    </source>
</evidence>
<comment type="caution">
    <text evidence="1">The sequence shown here is derived from an EMBL/GenBank/DDBJ whole genome shotgun (WGS) entry which is preliminary data.</text>
</comment>
<dbReference type="AlphaFoldDB" id="A0A2P6RG28"/>
<dbReference type="EMBL" id="PDCK01000041">
    <property type="protein sequence ID" value="PRQ45382.1"/>
    <property type="molecule type" value="Genomic_DNA"/>
</dbReference>
<name>A0A2P6RG28_ROSCH</name>
<evidence type="ECO:0000313" key="2">
    <source>
        <dbReference type="Proteomes" id="UP000238479"/>
    </source>
</evidence>
<dbReference type="Gramene" id="PRQ45382">
    <property type="protein sequence ID" value="PRQ45382"/>
    <property type="gene ID" value="RchiOBHm_Chr3g0490731"/>
</dbReference>
<organism evidence="1 2">
    <name type="scientific">Rosa chinensis</name>
    <name type="common">China rose</name>
    <dbReference type="NCBI Taxonomy" id="74649"/>
    <lineage>
        <taxon>Eukaryota</taxon>
        <taxon>Viridiplantae</taxon>
        <taxon>Streptophyta</taxon>
        <taxon>Embryophyta</taxon>
        <taxon>Tracheophyta</taxon>
        <taxon>Spermatophyta</taxon>
        <taxon>Magnoliopsida</taxon>
        <taxon>eudicotyledons</taxon>
        <taxon>Gunneridae</taxon>
        <taxon>Pentapetalae</taxon>
        <taxon>rosids</taxon>
        <taxon>fabids</taxon>
        <taxon>Rosales</taxon>
        <taxon>Rosaceae</taxon>
        <taxon>Rosoideae</taxon>
        <taxon>Rosoideae incertae sedis</taxon>
        <taxon>Rosa</taxon>
    </lineage>
</organism>
<sequence length="41" mass="4734">MTASSVKEFFPSSLVCLRNASYYGWSSSLLFDVYENIPNYF</sequence>
<proteinExistence type="predicted"/>
<gene>
    <name evidence="1" type="ORF">RchiOBHm_Chr3g0490731</name>
</gene>
<keyword evidence="2" id="KW-1185">Reference proteome</keyword>
<reference evidence="1 2" key="1">
    <citation type="journal article" date="2018" name="Nat. Genet.">
        <title>The Rosa genome provides new insights in the design of modern roses.</title>
        <authorList>
            <person name="Bendahmane M."/>
        </authorList>
    </citation>
    <scope>NUCLEOTIDE SEQUENCE [LARGE SCALE GENOMIC DNA]</scope>
    <source>
        <strain evidence="2">cv. Old Blush</strain>
    </source>
</reference>